<protein>
    <submittedName>
        <fullName evidence="1">Uncharacterized protein</fullName>
    </submittedName>
</protein>
<keyword evidence="2" id="KW-1185">Reference proteome</keyword>
<comment type="caution">
    <text evidence="1">The sequence shown here is derived from an EMBL/GenBank/DDBJ whole genome shotgun (WGS) entry which is preliminary data.</text>
</comment>
<name>A0A4Y2VRT1_ARAVE</name>
<dbReference type="EMBL" id="BGPR01049456">
    <property type="protein sequence ID" value="GBO26447.1"/>
    <property type="molecule type" value="Genomic_DNA"/>
</dbReference>
<accession>A0A4Y2VRT1</accession>
<proteinExistence type="predicted"/>
<reference evidence="1 2" key="1">
    <citation type="journal article" date="2019" name="Sci. Rep.">
        <title>Orb-weaving spider Araneus ventricosus genome elucidates the spidroin gene catalogue.</title>
        <authorList>
            <person name="Kono N."/>
            <person name="Nakamura H."/>
            <person name="Ohtoshi R."/>
            <person name="Moran D.A.P."/>
            <person name="Shinohara A."/>
            <person name="Yoshida Y."/>
            <person name="Fujiwara M."/>
            <person name="Mori M."/>
            <person name="Tomita M."/>
            <person name="Arakawa K."/>
        </authorList>
    </citation>
    <scope>NUCLEOTIDE SEQUENCE [LARGE SCALE GENOMIC DNA]</scope>
</reference>
<organism evidence="1 2">
    <name type="scientific">Araneus ventricosus</name>
    <name type="common">Orbweaver spider</name>
    <name type="synonym">Epeira ventricosa</name>
    <dbReference type="NCBI Taxonomy" id="182803"/>
    <lineage>
        <taxon>Eukaryota</taxon>
        <taxon>Metazoa</taxon>
        <taxon>Ecdysozoa</taxon>
        <taxon>Arthropoda</taxon>
        <taxon>Chelicerata</taxon>
        <taxon>Arachnida</taxon>
        <taxon>Araneae</taxon>
        <taxon>Araneomorphae</taxon>
        <taxon>Entelegynae</taxon>
        <taxon>Araneoidea</taxon>
        <taxon>Araneidae</taxon>
        <taxon>Araneus</taxon>
    </lineage>
</organism>
<evidence type="ECO:0000313" key="1">
    <source>
        <dbReference type="EMBL" id="GBO26447.1"/>
    </source>
</evidence>
<dbReference type="AlphaFoldDB" id="A0A4Y2VRT1"/>
<evidence type="ECO:0000313" key="2">
    <source>
        <dbReference type="Proteomes" id="UP000499080"/>
    </source>
</evidence>
<dbReference type="Proteomes" id="UP000499080">
    <property type="component" value="Unassembled WGS sequence"/>
</dbReference>
<gene>
    <name evidence="1" type="ORF">AVEN_74885_1</name>
</gene>
<sequence length="78" mass="8445">MEDLYLFGSVSFPNSSGQVDWSDVPLGSLKTLDILCQVTVSVVSCPCPAECSLHILVRKQLLLVTVLAQLSHSARNTL</sequence>